<dbReference type="InterPro" id="IPR050171">
    <property type="entry name" value="MFS_Transporters"/>
</dbReference>
<keyword evidence="6 7" id="KW-0472">Membrane</keyword>
<dbReference type="AlphaFoldDB" id="A0A644YVS9"/>
<evidence type="ECO:0000256" key="2">
    <source>
        <dbReference type="ARBA" id="ARBA00022448"/>
    </source>
</evidence>
<feature type="transmembrane region" description="Helical" evidence="7">
    <location>
        <begin position="307"/>
        <end position="328"/>
    </location>
</feature>
<comment type="subcellular location">
    <subcellularLocation>
        <location evidence="1">Cell membrane</location>
        <topology evidence="1">Multi-pass membrane protein</topology>
    </subcellularLocation>
</comment>
<proteinExistence type="predicted"/>
<feature type="transmembrane region" description="Helical" evidence="7">
    <location>
        <begin position="243"/>
        <end position="268"/>
    </location>
</feature>
<dbReference type="PROSITE" id="PS50850">
    <property type="entry name" value="MFS"/>
    <property type="match status" value="1"/>
</dbReference>
<organism evidence="9">
    <name type="scientific">bioreactor metagenome</name>
    <dbReference type="NCBI Taxonomy" id="1076179"/>
    <lineage>
        <taxon>unclassified sequences</taxon>
        <taxon>metagenomes</taxon>
        <taxon>ecological metagenomes</taxon>
    </lineage>
</organism>
<evidence type="ECO:0000256" key="5">
    <source>
        <dbReference type="ARBA" id="ARBA00022989"/>
    </source>
</evidence>
<evidence type="ECO:0000259" key="8">
    <source>
        <dbReference type="PROSITE" id="PS50850"/>
    </source>
</evidence>
<keyword evidence="2" id="KW-0813">Transport</keyword>
<evidence type="ECO:0000256" key="6">
    <source>
        <dbReference type="ARBA" id="ARBA00023136"/>
    </source>
</evidence>
<dbReference type="InterPro" id="IPR020846">
    <property type="entry name" value="MFS_dom"/>
</dbReference>
<feature type="transmembrane region" description="Helical" evidence="7">
    <location>
        <begin position="280"/>
        <end position="301"/>
    </location>
</feature>
<dbReference type="GO" id="GO:0022857">
    <property type="term" value="F:transmembrane transporter activity"/>
    <property type="evidence" value="ECO:0007669"/>
    <property type="project" value="InterPro"/>
</dbReference>
<evidence type="ECO:0000256" key="4">
    <source>
        <dbReference type="ARBA" id="ARBA00022692"/>
    </source>
</evidence>
<protein>
    <recommendedName>
        <fullName evidence="8">Major facilitator superfamily (MFS) profile domain-containing protein</fullName>
    </recommendedName>
</protein>
<evidence type="ECO:0000313" key="9">
    <source>
        <dbReference type="EMBL" id="MPM32710.1"/>
    </source>
</evidence>
<dbReference type="InterPro" id="IPR036259">
    <property type="entry name" value="MFS_trans_sf"/>
</dbReference>
<dbReference type="GO" id="GO:0005886">
    <property type="term" value="C:plasma membrane"/>
    <property type="evidence" value="ECO:0007669"/>
    <property type="project" value="UniProtKB-SubCell"/>
</dbReference>
<comment type="caution">
    <text evidence="9">The sequence shown here is derived from an EMBL/GenBank/DDBJ whole genome shotgun (WGS) entry which is preliminary data.</text>
</comment>
<dbReference type="SUPFAM" id="SSF103473">
    <property type="entry name" value="MFS general substrate transporter"/>
    <property type="match status" value="1"/>
</dbReference>
<feature type="transmembrane region" description="Helical" evidence="7">
    <location>
        <begin position="367"/>
        <end position="388"/>
    </location>
</feature>
<sequence length="412" mass="43620">MKKTKLKIGILSMTLLNMSALVITSAFGAIMASFPEEPISKIQMIGTIPGLGSMLITLVVGVLAMRIPKKILALIGILCVALGGLLPLAFHTTVNALLVCALIMGIGLGFIGTINPMLISMYFEGEERGSLMGVGTAINSIGLMVMMIIGSTLGAKNWENTYLVFLLALLIFFVVMLFLPLDKVETKGDHTAQMQGPQAKTSLLTVIKDINKYVIWVSLLAFAVSFLYTIYPSNLSLVVAEKNFGGTAITGLVNALGTVGGLIAGFTISRINRILKDKSIATGFILLALSYLLVCYAQNFVMMVLGAGLSGIAMAMIYSTIPFYVSIIAKPFQIAIAMSIFQFLNGLGGIISPIVLAALGVASGQSAVLFGAICCFVIGVGLIVINFGKKALANRYEHQAVVMDAVLDEAQA</sequence>
<evidence type="ECO:0000256" key="7">
    <source>
        <dbReference type="SAM" id="Phobius"/>
    </source>
</evidence>
<keyword evidence="3" id="KW-1003">Cell membrane</keyword>
<feature type="domain" description="Major facilitator superfamily (MFS) profile" evidence="8">
    <location>
        <begin position="5"/>
        <end position="389"/>
    </location>
</feature>
<keyword evidence="4 7" id="KW-0812">Transmembrane</keyword>
<evidence type="ECO:0000256" key="3">
    <source>
        <dbReference type="ARBA" id="ARBA00022475"/>
    </source>
</evidence>
<keyword evidence="5 7" id="KW-1133">Transmembrane helix</keyword>
<dbReference type="InterPro" id="IPR011701">
    <property type="entry name" value="MFS"/>
</dbReference>
<feature type="transmembrane region" description="Helical" evidence="7">
    <location>
        <begin position="71"/>
        <end position="90"/>
    </location>
</feature>
<feature type="transmembrane region" description="Helical" evidence="7">
    <location>
        <begin position="162"/>
        <end position="181"/>
    </location>
</feature>
<name>A0A644YVS9_9ZZZZ</name>
<evidence type="ECO:0000256" key="1">
    <source>
        <dbReference type="ARBA" id="ARBA00004651"/>
    </source>
</evidence>
<feature type="transmembrane region" description="Helical" evidence="7">
    <location>
        <begin position="131"/>
        <end position="150"/>
    </location>
</feature>
<dbReference type="PANTHER" id="PTHR23517">
    <property type="entry name" value="RESISTANCE PROTEIN MDTM, PUTATIVE-RELATED-RELATED"/>
    <property type="match status" value="1"/>
</dbReference>
<dbReference type="PANTHER" id="PTHR23517:SF3">
    <property type="entry name" value="INTEGRAL MEMBRANE TRANSPORT PROTEIN"/>
    <property type="match status" value="1"/>
</dbReference>
<feature type="transmembrane region" description="Helical" evidence="7">
    <location>
        <begin position="44"/>
        <end position="64"/>
    </location>
</feature>
<reference evidence="9" key="1">
    <citation type="submission" date="2019-08" db="EMBL/GenBank/DDBJ databases">
        <authorList>
            <person name="Kucharzyk K."/>
            <person name="Murdoch R.W."/>
            <person name="Higgins S."/>
            <person name="Loffler F."/>
        </authorList>
    </citation>
    <scope>NUCLEOTIDE SEQUENCE</scope>
</reference>
<accession>A0A644YVS9</accession>
<dbReference type="Gene3D" id="1.20.1250.20">
    <property type="entry name" value="MFS general substrate transporter like domains"/>
    <property type="match status" value="1"/>
</dbReference>
<dbReference type="EMBL" id="VSSQ01006444">
    <property type="protein sequence ID" value="MPM32710.1"/>
    <property type="molecule type" value="Genomic_DNA"/>
</dbReference>
<feature type="transmembrane region" description="Helical" evidence="7">
    <location>
        <begin position="340"/>
        <end position="361"/>
    </location>
</feature>
<dbReference type="Pfam" id="PF07690">
    <property type="entry name" value="MFS_1"/>
    <property type="match status" value="1"/>
</dbReference>
<gene>
    <name evidence="9" type="ORF">SDC9_79275</name>
</gene>
<feature type="transmembrane region" description="Helical" evidence="7">
    <location>
        <begin position="96"/>
        <end position="119"/>
    </location>
</feature>
<feature type="transmembrane region" description="Helical" evidence="7">
    <location>
        <begin position="213"/>
        <end position="231"/>
    </location>
</feature>